<proteinExistence type="predicted"/>
<sequence>MTDTPAPAARSASATRMARTRLRRQRDLMLVPLELYPHERRAVLRAAGMDAGQADDRRAVQVAVQKWLEKCFLSRPAQYDPTVRARPGRPAT</sequence>
<name>A0A0D6P4Z9_9PROT</name>
<dbReference type="AlphaFoldDB" id="A0A0D6P4Z9"/>
<reference evidence="1 2" key="1">
    <citation type="submission" date="2012-11" db="EMBL/GenBank/DDBJ databases">
        <title>Whole genome sequence of Acidisphaera rubrifaciens HS-AP3.</title>
        <authorList>
            <person name="Azuma Y."/>
            <person name="Higashiura N."/>
            <person name="Hirakawa H."/>
            <person name="Matsushita K."/>
        </authorList>
    </citation>
    <scope>NUCLEOTIDE SEQUENCE [LARGE SCALE GENOMIC DNA]</scope>
    <source>
        <strain evidence="1 2">HS-AP3</strain>
    </source>
</reference>
<dbReference type="EMBL" id="BANB01000081">
    <property type="protein sequence ID" value="GAN76268.1"/>
    <property type="molecule type" value="Genomic_DNA"/>
</dbReference>
<protein>
    <submittedName>
        <fullName evidence="1">Uncharacterized protein</fullName>
    </submittedName>
</protein>
<dbReference type="Proteomes" id="UP000032680">
    <property type="component" value="Unassembled WGS sequence"/>
</dbReference>
<accession>A0A0D6P4Z9</accession>
<evidence type="ECO:0000313" key="2">
    <source>
        <dbReference type="Proteomes" id="UP000032680"/>
    </source>
</evidence>
<gene>
    <name evidence="1" type="ORF">Asru_0081_04</name>
</gene>
<organism evidence="1 2">
    <name type="scientific">Acidisphaera rubrifaciens HS-AP3</name>
    <dbReference type="NCBI Taxonomy" id="1231350"/>
    <lineage>
        <taxon>Bacteria</taxon>
        <taxon>Pseudomonadati</taxon>
        <taxon>Pseudomonadota</taxon>
        <taxon>Alphaproteobacteria</taxon>
        <taxon>Acetobacterales</taxon>
        <taxon>Acetobacteraceae</taxon>
        <taxon>Acidisphaera</taxon>
    </lineage>
</organism>
<comment type="caution">
    <text evidence="1">The sequence shown here is derived from an EMBL/GenBank/DDBJ whole genome shotgun (WGS) entry which is preliminary data.</text>
</comment>
<evidence type="ECO:0000313" key="1">
    <source>
        <dbReference type="EMBL" id="GAN76268.1"/>
    </source>
</evidence>
<keyword evidence="2" id="KW-1185">Reference proteome</keyword>